<evidence type="ECO:0000313" key="4">
    <source>
        <dbReference type="EMBL" id="MDH7453975.1"/>
    </source>
</evidence>
<keyword evidence="5" id="KW-1185">Reference proteome</keyword>
<accession>A0ABT6MTP7</accession>
<evidence type="ECO:0000256" key="2">
    <source>
        <dbReference type="SAM" id="SignalP"/>
    </source>
</evidence>
<proteinExistence type="predicted"/>
<keyword evidence="2" id="KW-0732">Signal</keyword>
<comment type="caution">
    <text evidence="4">The sequence shown here is derived from an EMBL/GenBank/DDBJ whole genome shotgun (WGS) entry which is preliminary data.</text>
</comment>
<dbReference type="InterPro" id="IPR018247">
    <property type="entry name" value="EF_Hand_1_Ca_BS"/>
</dbReference>
<reference evidence="4" key="2">
    <citation type="submission" date="2023-04" db="EMBL/GenBank/DDBJ databases">
        <authorList>
            <person name="Sun J.-Q."/>
        </authorList>
    </citation>
    <scope>NUCLEOTIDE SEQUENCE</scope>
    <source>
        <strain evidence="4">CC-YY355</strain>
    </source>
</reference>
<organism evidence="4 5">
    <name type="scientific">Luteimonas composti</name>
    <dbReference type="NCBI Taxonomy" id="398257"/>
    <lineage>
        <taxon>Bacteria</taxon>
        <taxon>Pseudomonadati</taxon>
        <taxon>Pseudomonadota</taxon>
        <taxon>Gammaproteobacteria</taxon>
        <taxon>Lysobacterales</taxon>
        <taxon>Lysobacteraceae</taxon>
        <taxon>Luteimonas</taxon>
    </lineage>
</organism>
<name>A0ABT6MTP7_9GAMM</name>
<feature type="chain" id="PRO_5046862872" evidence="2">
    <location>
        <begin position="26"/>
        <end position="122"/>
    </location>
</feature>
<feature type="signal peptide" evidence="2">
    <location>
        <begin position="1"/>
        <end position="25"/>
    </location>
</feature>
<feature type="compositionally biased region" description="Low complexity" evidence="1">
    <location>
        <begin position="25"/>
        <end position="44"/>
    </location>
</feature>
<protein>
    <submittedName>
        <fullName evidence="4">EF-hand domain-containing protein</fullName>
    </submittedName>
</protein>
<dbReference type="SUPFAM" id="SSF47473">
    <property type="entry name" value="EF-hand"/>
    <property type="match status" value="1"/>
</dbReference>
<dbReference type="PROSITE" id="PS50222">
    <property type="entry name" value="EF_HAND_2"/>
    <property type="match status" value="1"/>
</dbReference>
<feature type="region of interest" description="Disordered" evidence="1">
    <location>
        <begin position="25"/>
        <end position="59"/>
    </location>
</feature>
<sequence>MKNARKPLSALIAFGAALAIPAAFAQDPTTQTPPTDPTTTTAPTPTTPTPTAPTAEQKPLTWADLDVDGNGTLSQTEAATLPALSQVFSQADADGNGELTPDEYKTFAAANSGPQPASGGND</sequence>
<dbReference type="Gene3D" id="1.10.238.10">
    <property type="entry name" value="EF-hand"/>
    <property type="match status" value="1"/>
</dbReference>
<reference evidence="4" key="1">
    <citation type="journal article" date="2007" name="Int. J. Syst. Evol. Microbiol.">
        <title>Luteimonas composti sp. nov., a moderately thermophilic bacterium isolated from food waste.</title>
        <authorList>
            <person name="Young C.C."/>
            <person name="Kampfer P."/>
            <person name="Chen W.M."/>
            <person name="Yen W.S."/>
            <person name="Arun A.B."/>
            <person name="Lai W.A."/>
            <person name="Shen F.T."/>
            <person name="Rekha P.D."/>
            <person name="Lin K.Y."/>
            <person name="Chou J.H."/>
        </authorList>
    </citation>
    <scope>NUCLEOTIDE SEQUENCE</scope>
    <source>
        <strain evidence="4">CC-YY355</strain>
    </source>
</reference>
<dbReference type="PROSITE" id="PS00018">
    <property type="entry name" value="EF_HAND_1"/>
    <property type="match status" value="1"/>
</dbReference>
<dbReference type="EMBL" id="JARYGX010000023">
    <property type="protein sequence ID" value="MDH7453975.1"/>
    <property type="molecule type" value="Genomic_DNA"/>
</dbReference>
<feature type="domain" description="EF-hand" evidence="3">
    <location>
        <begin position="79"/>
        <end position="114"/>
    </location>
</feature>
<dbReference type="RefSeq" id="WP_280943183.1">
    <property type="nucleotide sequence ID" value="NZ_JARYGX010000023.1"/>
</dbReference>
<evidence type="ECO:0000259" key="3">
    <source>
        <dbReference type="PROSITE" id="PS50222"/>
    </source>
</evidence>
<evidence type="ECO:0000313" key="5">
    <source>
        <dbReference type="Proteomes" id="UP001160550"/>
    </source>
</evidence>
<dbReference type="Pfam" id="PF13202">
    <property type="entry name" value="EF-hand_5"/>
    <property type="match status" value="1"/>
</dbReference>
<evidence type="ECO:0000256" key="1">
    <source>
        <dbReference type="SAM" id="MobiDB-lite"/>
    </source>
</evidence>
<dbReference type="InterPro" id="IPR011992">
    <property type="entry name" value="EF-hand-dom_pair"/>
</dbReference>
<gene>
    <name evidence="4" type="ORF">QF205_12985</name>
</gene>
<dbReference type="Proteomes" id="UP001160550">
    <property type="component" value="Unassembled WGS sequence"/>
</dbReference>
<dbReference type="InterPro" id="IPR002048">
    <property type="entry name" value="EF_hand_dom"/>
</dbReference>